<dbReference type="GO" id="GO:0008233">
    <property type="term" value="F:peptidase activity"/>
    <property type="evidence" value="ECO:0007669"/>
    <property type="project" value="InterPro"/>
</dbReference>
<keyword evidence="5" id="KW-0204">Cytolysis</keyword>
<dbReference type="InterPro" id="IPR039421">
    <property type="entry name" value="Type_1_exporter"/>
</dbReference>
<evidence type="ECO:0000256" key="12">
    <source>
        <dbReference type="ARBA" id="ARBA00072252"/>
    </source>
</evidence>
<evidence type="ECO:0000256" key="8">
    <source>
        <dbReference type="ARBA" id="ARBA00022989"/>
    </source>
</evidence>
<dbReference type="InterPro" id="IPR003439">
    <property type="entry name" value="ABC_transporter-like_ATP-bd"/>
</dbReference>
<feature type="domain" description="ABC transmembrane type-1" evidence="15">
    <location>
        <begin position="173"/>
        <end position="451"/>
    </location>
</feature>
<feature type="transmembrane region" description="Helical" evidence="13">
    <location>
        <begin position="279"/>
        <end position="303"/>
    </location>
</feature>
<dbReference type="STRING" id="847.BRW83_2138"/>
<dbReference type="GO" id="GO:0031640">
    <property type="term" value="P:killing of cells of another organism"/>
    <property type="evidence" value="ECO:0007669"/>
    <property type="project" value="UniProtKB-KW"/>
</dbReference>
<evidence type="ECO:0000313" key="18">
    <source>
        <dbReference type="Proteomes" id="UP000005089"/>
    </source>
</evidence>
<keyword evidence="6" id="KW-0547">Nucleotide-binding</keyword>
<comment type="subcellular location">
    <subcellularLocation>
        <location evidence="1">Cell membrane</location>
        <topology evidence="1">Multi-pass membrane protein</topology>
    </subcellularLocation>
</comment>
<dbReference type="PANTHER" id="PTHR24221:SF248">
    <property type="entry name" value="ABC TRANSPORTER TRANSMEMBRANE REGION"/>
    <property type="match status" value="1"/>
</dbReference>
<evidence type="ECO:0000256" key="1">
    <source>
        <dbReference type="ARBA" id="ARBA00004651"/>
    </source>
</evidence>
<evidence type="ECO:0000256" key="9">
    <source>
        <dbReference type="ARBA" id="ARBA00023136"/>
    </source>
</evidence>
<keyword evidence="18" id="KW-1185">Reference proteome</keyword>
<dbReference type="GO" id="GO:0006508">
    <property type="term" value="P:proteolysis"/>
    <property type="evidence" value="ECO:0007669"/>
    <property type="project" value="InterPro"/>
</dbReference>
<evidence type="ECO:0000259" key="15">
    <source>
        <dbReference type="PROSITE" id="PS50929"/>
    </source>
</evidence>
<dbReference type="GO" id="GO:0005886">
    <property type="term" value="C:plasma membrane"/>
    <property type="evidence" value="ECO:0007669"/>
    <property type="project" value="UniProtKB-SubCell"/>
</dbReference>
<dbReference type="RefSeq" id="WP_005879420.1">
    <property type="nucleotide sequence ID" value="NZ_CP019430.1"/>
</dbReference>
<dbReference type="HOGENOM" id="CLU_000604_95_6_4"/>
<feature type="transmembrane region" description="Helical" evidence="13">
    <location>
        <begin position="173"/>
        <end position="195"/>
    </location>
</feature>
<dbReference type="GO" id="GO:0005524">
    <property type="term" value="F:ATP binding"/>
    <property type="evidence" value="ECO:0007669"/>
    <property type="project" value="UniProtKB-KW"/>
</dbReference>
<feature type="domain" description="ABC transporter" evidence="14">
    <location>
        <begin position="485"/>
        <end position="720"/>
    </location>
</feature>
<evidence type="ECO:0000256" key="7">
    <source>
        <dbReference type="ARBA" id="ARBA00022840"/>
    </source>
</evidence>
<evidence type="ECO:0000259" key="14">
    <source>
        <dbReference type="PROSITE" id="PS50893"/>
    </source>
</evidence>
<dbReference type="InterPro" id="IPR036640">
    <property type="entry name" value="ABC1_TM_sf"/>
</dbReference>
<dbReference type="GO" id="GO:0016887">
    <property type="term" value="F:ATP hydrolysis activity"/>
    <property type="evidence" value="ECO:0007669"/>
    <property type="project" value="InterPro"/>
</dbReference>
<dbReference type="PROSITE" id="PS50893">
    <property type="entry name" value="ABC_TRANSPORTER_2"/>
    <property type="match status" value="1"/>
</dbReference>
<keyword evidence="9 13" id="KW-0472">Membrane</keyword>
<dbReference type="PROSITE" id="PS50990">
    <property type="entry name" value="PEPTIDASE_C39"/>
    <property type="match status" value="1"/>
</dbReference>
<keyword evidence="3" id="KW-1003">Cell membrane</keyword>
<dbReference type="GO" id="GO:0034040">
    <property type="term" value="F:ATPase-coupled lipid transmembrane transporter activity"/>
    <property type="evidence" value="ECO:0007669"/>
    <property type="project" value="TreeGrafter"/>
</dbReference>
<dbReference type="Proteomes" id="UP000005089">
    <property type="component" value="Unassembled WGS sequence"/>
</dbReference>
<evidence type="ECO:0000256" key="6">
    <source>
        <dbReference type="ARBA" id="ARBA00022741"/>
    </source>
</evidence>
<dbReference type="InterPro" id="IPR003593">
    <property type="entry name" value="AAA+_ATPase"/>
</dbReference>
<dbReference type="FunFam" id="3.40.50.300:FF:000299">
    <property type="entry name" value="ABC transporter ATP-binding protein/permease"/>
    <property type="match status" value="1"/>
</dbReference>
<dbReference type="PROSITE" id="PS50929">
    <property type="entry name" value="ABC_TM1F"/>
    <property type="match status" value="1"/>
</dbReference>
<keyword evidence="8 13" id="KW-1133">Transmembrane helix</keyword>
<protein>
    <recommendedName>
        <fullName evidence="12">Cyclolysin secretion/processing ATP-binding protein CyaB</fullName>
    </recommendedName>
</protein>
<dbReference type="EMBL" id="GG658170">
    <property type="protein sequence ID" value="EEO29115.1"/>
    <property type="molecule type" value="Genomic_DNA"/>
</dbReference>
<dbReference type="PANTHER" id="PTHR24221">
    <property type="entry name" value="ATP-BINDING CASSETTE SUB-FAMILY B"/>
    <property type="match status" value="1"/>
</dbReference>
<dbReference type="InterPro" id="IPR011527">
    <property type="entry name" value="ABC1_TM_dom"/>
</dbReference>
<sequence>MADTNDTNWKIPVDALMSDDPLLRCLVILTRLYQHPYSAQTLTAGLPLEDGKLNPELFIRAANRAGLTSRVTKRELLDISALTFPVVLLLKNGNACVATARNEANVWTVIQTESDGGEMQISNEELAGFYSGFAIFSRPSFRFDSRAHEHETPKGEHWFWSVFRQSWPLYSEVLIASLLINIFALVTPLFTMNVYDRVVPNQAYETLWVLGIGILIVYIFDLIMKTLRAYFLDVAGKRVDIILSSTIFEKIMGLKAAVRPRSVGSLANNLQEFEMFRDFITSATITTLIDLPFTILFLLIILWIGGPVVLVPIAAIPIIILVALALQRPLQGVIQKSFRVGSQKHATLIETLTGLDTIKAVDAEGIAQRKWERIIGEQSDLGLKSKLLTTAIVNQSGLFQQLAYVGVVVVGVFLITNNMLTMGGLIACSMLTGRVTAPLAQVASLITRYYQARAAVQGVDDIMKLPVERTPGKNYIHRPVIRGDIEFRNVTFAYPDQSIPALKNVSFKISQGERVGIIGRIGSGKSTLEKLILGIYEPNEGSVWVDGVDLQQIDPADLRRNIGYIPQDVMLFFGSVKDNIVLGAPYVDDAMMLRAAEIAGVTEFVNRHPQGFDMQIGERGEGLSGGQRQSVANARALLLDPPIFIMDEPSNSLDNRSEENFKKRLAAHLGKHTLLLVTHRASLLTLVDRLIVMDNGQIIADGPKEQVMQALSGGKLHVAKG</sequence>
<dbReference type="Gene3D" id="1.20.1560.10">
    <property type="entry name" value="ABC transporter type 1, transmembrane domain"/>
    <property type="match status" value="1"/>
</dbReference>
<dbReference type="GO" id="GO:0140359">
    <property type="term" value="F:ABC-type transporter activity"/>
    <property type="evidence" value="ECO:0007669"/>
    <property type="project" value="InterPro"/>
</dbReference>
<comment type="function">
    <text evidence="10">Involved in the export of calmodulin-sensitive adenylate cyclase-hemolysin (cyclolysin).</text>
</comment>
<dbReference type="Pfam" id="PF00664">
    <property type="entry name" value="ABC_membrane"/>
    <property type="match status" value="1"/>
</dbReference>
<dbReference type="InterPro" id="IPR017750">
    <property type="entry name" value="ATPase_T1SS"/>
</dbReference>
<proteinExistence type="inferred from homology"/>
<evidence type="ECO:0000256" key="13">
    <source>
        <dbReference type="SAM" id="Phobius"/>
    </source>
</evidence>
<evidence type="ECO:0000259" key="16">
    <source>
        <dbReference type="PROSITE" id="PS50990"/>
    </source>
</evidence>
<dbReference type="InterPro" id="IPR027417">
    <property type="entry name" value="P-loop_NTPase"/>
</dbReference>
<feature type="transmembrane region" description="Helical" evidence="13">
    <location>
        <begin position="207"/>
        <end position="224"/>
    </location>
</feature>
<dbReference type="eggNOG" id="COG2274">
    <property type="taxonomic scope" value="Bacteria"/>
</dbReference>
<dbReference type="SMART" id="SM00382">
    <property type="entry name" value="AAA"/>
    <property type="match status" value="1"/>
</dbReference>
<evidence type="ECO:0000256" key="3">
    <source>
        <dbReference type="ARBA" id="ARBA00022475"/>
    </source>
</evidence>
<dbReference type="Pfam" id="PF00005">
    <property type="entry name" value="ABC_tran"/>
    <property type="match status" value="1"/>
</dbReference>
<dbReference type="SUPFAM" id="SSF52540">
    <property type="entry name" value="P-loop containing nucleoside triphosphate hydrolases"/>
    <property type="match status" value="1"/>
</dbReference>
<dbReference type="CDD" id="cd03245">
    <property type="entry name" value="ABCC_bacteriocin_exporters"/>
    <property type="match status" value="1"/>
</dbReference>
<dbReference type="NCBIfam" id="TIGR03375">
    <property type="entry name" value="type_I_sec_LssB"/>
    <property type="match status" value="1"/>
</dbReference>
<dbReference type="CDD" id="cd18587">
    <property type="entry name" value="ABC_6TM_LapB_like"/>
    <property type="match status" value="1"/>
</dbReference>
<dbReference type="Gene3D" id="3.40.50.300">
    <property type="entry name" value="P-loop containing nucleotide triphosphate hydrolases"/>
    <property type="match status" value="1"/>
</dbReference>
<feature type="transmembrane region" description="Helical" evidence="13">
    <location>
        <begin position="402"/>
        <end position="426"/>
    </location>
</feature>
<evidence type="ECO:0000256" key="2">
    <source>
        <dbReference type="ARBA" id="ARBA00022448"/>
    </source>
</evidence>
<keyword evidence="5" id="KW-0354">Hemolysis</keyword>
<dbReference type="AlphaFoldDB" id="C3X7D9"/>
<dbReference type="Gene3D" id="3.90.70.10">
    <property type="entry name" value="Cysteine proteinases"/>
    <property type="match status" value="1"/>
</dbReference>
<reference evidence="17 18" key="1">
    <citation type="submission" date="2009-02" db="EMBL/GenBank/DDBJ databases">
        <title>The Genome Sequence of Oxalobacter formigenes OXCC13.</title>
        <authorList>
            <consortium name="The Broad Institute Genome Sequencing Platform"/>
            <person name="Ward D."/>
            <person name="Young S.K."/>
            <person name="Kodira C.D."/>
            <person name="Zeng Q."/>
            <person name="Koehrsen M."/>
            <person name="Alvarado L."/>
            <person name="Berlin A."/>
            <person name="Borenstein D."/>
            <person name="Chen Z."/>
            <person name="Engels R."/>
            <person name="Freedman E."/>
            <person name="Gellesch M."/>
            <person name="Goldberg J."/>
            <person name="Griggs A."/>
            <person name="Gujja S."/>
            <person name="Heiman D."/>
            <person name="Hepburn T."/>
            <person name="Howarth C."/>
            <person name="Jen D."/>
            <person name="Larson L."/>
            <person name="Lewis B."/>
            <person name="Mehta T."/>
            <person name="Park D."/>
            <person name="Pearson M."/>
            <person name="Roberts A."/>
            <person name="Saif S."/>
            <person name="Shea T."/>
            <person name="Shenoy N."/>
            <person name="Sisk P."/>
            <person name="Stolte C."/>
            <person name="Sykes S."/>
            <person name="Walk T."/>
            <person name="White J."/>
            <person name="Yandava C."/>
            <person name="Allison M.J."/>
            <person name="Lander E."/>
            <person name="Nusbaum C."/>
            <person name="Galagan J."/>
            <person name="Birren B."/>
        </authorList>
    </citation>
    <scope>NUCLEOTIDE SEQUENCE [LARGE SCALE GENOMIC DNA]</scope>
    <source>
        <strain evidence="17 18">OXCC13</strain>
    </source>
</reference>
<comment type="similarity">
    <text evidence="11">Belongs to the ABC transporter superfamily. Cyclolysin exporter (TC 3.A.1.109.2) family.</text>
</comment>
<dbReference type="SUPFAM" id="SSF90123">
    <property type="entry name" value="ABC transporter transmembrane region"/>
    <property type="match status" value="1"/>
</dbReference>
<keyword evidence="4 13" id="KW-0812">Transmembrane</keyword>
<dbReference type="GeneID" id="77135964"/>
<evidence type="ECO:0000256" key="10">
    <source>
        <dbReference type="ARBA" id="ARBA00055355"/>
    </source>
</evidence>
<dbReference type="InterPro" id="IPR005074">
    <property type="entry name" value="Peptidase_C39"/>
</dbReference>
<feature type="domain" description="Peptidase C39" evidence="16">
    <location>
        <begin position="17"/>
        <end position="137"/>
    </location>
</feature>
<evidence type="ECO:0000256" key="5">
    <source>
        <dbReference type="ARBA" id="ARBA00022735"/>
    </source>
</evidence>
<evidence type="ECO:0000256" key="4">
    <source>
        <dbReference type="ARBA" id="ARBA00022692"/>
    </source>
</evidence>
<evidence type="ECO:0000313" key="17">
    <source>
        <dbReference type="EMBL" id="EEO29115.1"/>
    </source>
</evidence>
<dbReference type="OrthoDB" id="8554730at2"/>
<evidence type="ECO:0000256" key="11">
    <source>
        <dbReference type="ARBA" id="ARBA00061173"/>
    </source>
</evidence>
<keyword evidence="7" id="KW-0067">ATP-binding</keyword>
<organism evidence="17 18">
    <name type="scientific">Oxalobacter formigenes OXCC13</name>
    <dbReference type="NCBI Taxonomy" id="556269"/>
    <lineage>
        <taxon>Bacteria</taxon>
        <taxon>Pseudomonadati</taxon>
        <taxon>Pseudomonadota</taxon>
        <taxon>Betaproteobacteria</taxon>
        <taxon>Burkholderiales</taxon>
        <taxon>Oxalobacteraceae</taxon>
        <taxon>Oxalobacter</taxon>
    </lineage>
</organism>
<feature type="transmembrane region" description="Helical" evidence="13">
    <location>
        <begin position="309"/>
        <end position="326"/>
    </location>
</feature>
<accession>C3X7D9</accession>
<gene>
    <name evidence="17" type="ORF">OFBG_00143</name>
</gene>
<name>C3X7D9_OXAFO</name>
<dbReference type="CDD" id="cd02421">
    <property type="entry name" value="Peptidase_C39_likeD"/>
    <property type="match status" value="1"/>
</dbReference>
<keyword evidence="2" id="KW-0813">Transport</keyword>